<feature type="domain" description="LD-carboxypeptidase N-terminal" evidence="3">
    <location>
        <begin position="35"/>
        <end position="150"/>
    </location>
</feature>
<evidence type="ECO:0000259" key="3">
    <source>
        <dbReference type="Pfam" id="PF02016"/>
    </source>
</evidence>
<evidence type="ECO:0000256" key="2">
    <source>
        <dbReference type="ARBA" id="ARBA00022801"/>
    </source>
</evidence>
<keyword evidence="5" id="KW-0645">Protease</keyword>
<comment type="similarity">
    <text evidence="1">Belongs to the peptidase S66 family.</text>
</comment>
<feature type="domain" description="LD-carboxypeptidase C-terminal" evidence="4">
    <location>
        <begin position="223"/>
        <end position="354"/>
    </location>
</feature>
<dbReference type="CDD" id="cd07062">
    <property type="entry name" value="Peptidase_S66_mccF_like"/>
    <property type="match status" value="1"/>
</dbReference>
<dbReference type="Proteomes" id="UP000230833">
    <property type="component" value="Unassembled WGS sequence"/>
</dbReference>
<dbReference type="AlphaFoldDB" id="A0A2H0RJZ7"/>
<dbReference type="Gene3D" id="3.40.50.10740">
    <property type="entry name" value="Class I glutamine amidotransferase-like"/>
    <property type="match status" value="1"/>
</dbReference>
<dbReference type="SUPFAM" id="SSF52317">
    <property type="entry name" value="Class I glutamine amidotransferase-like"/>
    <property type="match status" value="1"/>
</dbReference>
<keyword evidence="5" id="KW-0121">Carboxypeptidase</keyword>
<protein>
    <submittedName>
        <fullName evidence="5">LD-carboxypeptidase</fullName>
    </submittedName>
</protein>
<proteinExistence type="inferred from homology"/>
<dbReference type="Pfam" id="PF02016">
    <property type="entry name" value="Peptidase_S66"/>
    <property type="match status" value="1"/>
</dbReference>
<dbReference type="Gene3D" id="3.50.30.60">
    <property type="entry name" value="LD-carboxypeptidase A C-terminal domain-like"/>
    <property type="match status" value="1"/>
</dbReference>
<dbReference type="GO" id="GO:0004180">
    <property type="term" value="F:carboxypeptidase activity"/>
    <property type="evidence" value="ECO:0007669"/>
    <property type="project" value="UniProtKB-KW"/>
</dbReference>
<dbReference type="InterPro" id="IPR027461">
    <property type="entry name" value="Carboxypeptidase_A_C_sf"/>
</dbReference>
<comment type="caution">
    <text evidence="5">The sequence shown here is derived from an EMBL/GenBank/DDBJ whole genome shotgun (WGS) entry which is preliminary data.</text>
</comment>
<dbReference type="InterPro" id="IPR040449">
    <property type="entry name" value="Peptidase_S66_N"/>
</dbReference>
<dbReference type="SUPFAM" id="SSF141986">
    <property type="entry name" value="LD-carboxypeptidase A C-terminal domain-like"/>
    <property type="match status" value="1"/>
</dbReference>
<organism evidence="5 6">
    <name type="scientific">Candidatus Vogelbacteria bacterium CG10_big_fil_rev_8_21_14_0_10_45_14</name>
    <dbReference type="NCBI Taxonomy" id="1975042"/>
    <lineage>
        <taxon>Bacteria</taxon>
        <taxon>Candidatus Vogeliibacteriota</taxon>
    </lineage>
</organism>
<sequence>MGKDCFAHGDHFSSKELSIRVEMKKLTKLKRGDMVAILSPSFAAPAVWPHVYELGFKRLKEVFGLDPVEFPATKKLGASKDERAKDLIDAFSNPEIKAVFATLGGDDQVTYVKNLPKEIFADNPKPFFGFSDNSHFANHLWLCGVPSYYGGCIFTQFSMQREMHEFTVKHLNHALFKDGEVELTSSPLYNDIGLNWDDPENLKKERQMEENDGWCWDGMGSVEGTTWGGCLESVDEMLRNNVPIPSLSQFEDVILILETSEEIPKADYVKRVMRALGERGILERVKGLLVGRPKAWNFGDQKTAEEKSKYREEQRRCISEMVRKYNKDIPIVQNLDFGHTDPQIAIPYGGRVRIDGTGRKIYASY</sequence>
<accession>A0A2H0RJZ7</accession>
<dbReference type="PIRSF" id="PIRSF028757">
    <property type="entry name" value="LD-carboxypeptidase"/>
    <property type="match status" value="1"/>
</dbReference>
<evidence type="ECO:0000313" key="5">
    <source>
        <dbReference type="EMBL" id="PIR46746.1"/>
    </source>
</evidence>
<dbReference type="Pfam" id="PF17676">
    <property type="entry name" value="Peptidase_S66C"/>
    <property type="match status" value="1"/>
</dbReference>
<evidence type="ECO:0000256" key="1">
    <source>
        <dbReference type="ARBA" id="ARBA00010233"/>
    </source>
</evidence>
<evidence type="ECO:0000259" key="4">
    <source>
        <dbReference type="Pfam" id="PF17676"/>
    </source>
</evidence>
<keyword evidence="2" id="KW-0378">Hydrolase</keyword>
<gene>
    <name evidence="5" type="ORF">COV07_02680</name>
</gene>
<dbReference type="PANTHER" id="PTHR30237">
    <property type="entry name" value="MURAMOYLTETRAPEPTIDE CARBOXYPEPTIDASE"/>
    <property type="match status" value="1"/>
</dbReference>
<dbReference type="PANTHER" id="PTHR30237:SF4">
    <property type="entry name" value="LD-CARBOXYPEPTIDASE C-TERMINAL DOMAIN-CONTAINING PROTEIN"/>
    <property type="match status" value="1"/>
</dbReference>
<dbReference type="InterPro" id="IPR027478">
    <property type="entry name" value="LdcA_N"/>
</dbReference>
<dbReference type="EMBL" id="PCYL01000029">
    <property type="protein sequence ID" value="PIR46746.1"/>
    <property type="molecule type" value="Genomic_DNA"/>
</dbReference>
<dbReference type="InterPro" id="IPR003507">
    <property type="entry name" value="S66_fam"/>
</dbReference>
<dbReference type="InterPro" id="IPR040921">
    <property type="entry name" value="Peptidase_S66C"/>
</dbReference>
<dbReference type="InterPro" id="IPR029062">
    <property type="entry name" value="Class_I_gatase-like"/>
</dbReference>
<name>A0A2H0RJZ7_9BACT</name>
<reference evidence="5 6" key="1">
    <citation type="submission" date="2017-09" db="EMBL/GenBank/DDBJ databases">
        <title>Depth-based differentiation of microbial function through sediment-hosted aquifers and enrichment of novel symbionts in the deep terrestrial subsurface.</title>
        <authorList>
            <person name="Probst A.J."/>
            <person name="Ladd B."/>
            <person name="Jarett J.K."/>
            <person name="Geller-Mcgrath D.E."/>
            <person name="Sieber C.M."/>
            <person name="Emerson J.B."/>
            <person name="Anantharaman K."/>
            <person name="Thomas B.C."/>
            <person name="Malmstrom R."/>
            <person name="Stieglmeier M."/>
            <person name="Klingl A."/>
            <person name="Woyke T."/>
            <person name="Ryan C.M."/>
            <person name="Banfield J.F."/>
        </authorList>
    </citation>
    <scope>NUCLEOTIDE SEQUENCE [LARGE SCALE GENOMIC DNA]</scope>
    <source>
        <strain evidence="5">CG10_big_fil_rev_8_21_14_0_10_45_14</strain>
    </source>
</reference>
<evidence type="ECO:0000313" key="6">
    <source>
        <dbReference type="Proteomes" id="UP000230833"/>
    </source>
</evidence>